<evidence type="ECO:0000256" key="1">
    <source>
        <dbReference type="ARBA" id="ARBA00022448"/>
    </source>
</evidence>
<dbReference type="GO" id="GO:0065002">
    <property type="term" value="P:intracellular protein transmembrane transport"/>
    <property type="evidence" value="ECO:0007669"/>
    <property type="project" value="UniProtKB-UniRule"/>
</dbReference>
<dbReference type="GO" id="GO:0012505">
    <property type="term" value="C:endomembrane system"/>
    <property type="evidence" value="ECO:0007669"/>
    <property type="project" value="UniProtKB-SubCell"/>
</dbReference>
<comment type="similarity">
    <text evidence="8">Belongs to the SecE/SEC61-gamma family.</text>
</comment>
<evidence type="ECO:0000256" key="7">
    <source>
        <dbReference type="ARBA" id="ARBA00037847"/>
    </source>
</evidence>
<proteinExistence type="inferred from homology"/>
<dbReference type="EMBL" id="CP003378">
    <property type="protein sequence ID" value="AFZ70280.1"/>
    <property type="molecule type" value="Genomic_DNA"/>
</dbReference>
<dbReference type="eggNOG" id="arCOG02204">
    <property type="taxonomic scope" value="Archaea"/>
</dbReference>
<dbReference type="RefSeq" id="WP_015232178.1">
    <property type="nucleotide sequence ID" value="NC_019791.1"/>
</dbReference>
<evidence type="ECO:0000256" key="8">
    <source>
        <dbReference type="HAMAP-Rule" id="MF_00422"/>
    </source>
</evidence>
<evidence type="ECO:0000256" key="5">
    <source>
        <dbReference type="ARBA" id="ARBA00023010"/>
    </source>
</evidence>
<reference evidence="10" key="1">
    <citation type="submission" date="2012-03" db="EMBL/GenBank/DDBJ databases">
        <title>Complete genome of Caldisphaera lagunensis DSM 15908.</title>
        <authorList>
            <person name="Lucas S."/>
            <person name="Copeland A."/>
            <person name="Lapidus A."/>
            <person name="Glavina del Rio T."/>
            <person name="Dalin E."/>
            <person name="Tice H."/>
            <person name="Bruce D."/>
            <person name="Goodwin L."/>
            <person name="Pitluck S."/>
            <person name="Peters L."/>
            <person name="Mikhailova N."/>
            <person name="Teshima H."/>
            <person name="Kyrpides N."/>
            <person name="Mavromatis K."/>
            <person name="Ivanova N."/>
            <person name="Brettin T."/>
            <person name="Detter J.C."/>
            <person name="Han C."/>
            <person name="Larimer F."/>
            <person name="Land M."/>
            <person name="Hauser L."/>
            <person name="Markowitz V."/>
            <person name="Cheng J.-F."/>
            <person name="Hugenholtz P."/>
            <person name="Woyke T."/>
            <person name="Wu D."/>
            <person name="Spring S."/>
            <person name="Schroeder M."/>
            <person name="Brambilla E."/>
            <person name="Klenk H.-P."/>
            <person name="Eisen J.A."/>
        </authorList>
    </citation>
    <scope>NUCLEOTIDE SEQUENCE [LARGE SCALE GENOMIC DNA]</scope>
    <source>
        <strain evidence="10">DSM 15908 / JCM 11604 / IC-154</strain>
    </source>
</reference>
<dbReference type="Gene3D" id="1.20.5.820">
    <property type="entry name" value="Preprotein translocase SecE subunit"/>
    <property type="match status" value="1"/>
</dbReference>
<dbReference type="GO" id="GO:0006605">
    <property type="term" value="P:protein targeting"/>
    <property type="evidence" value="ECO:0007669"/>
    <property type="project" value="UniProtKB-UniRule"/>
</dbReference>
<keyword evidence="3 8" id="KW-0653">Protein transport</keyword>
<evidence type="ECO:0000313" key="9">
    <source>
        <dbReference type="EMBL" id="AFZ70280.1"/>
    </source>
</evidence>
<dbReference type="OrthoDB" id="381636at2157"/>
<name>L0AB53_CALLD</name>
<dbReference type="InterPro" id="IPR001901">
    <property type="entry name" value="Translocase_SecE/Sec61-g"/>
</dbReference>
<keyword evidence="6 8" id="KW-0472">Membrane</keyword>
<dbReference type="STRING" id="1056495.Calag_0516"/>
<dbReference type="Proteomes" id="UP000010469">
    <property type="component" value="Chromosome"/>
</dbReference>
<keyword evidence="5 8" id="KW-0811">Translocation</keyword>
<dbReference type="SUPFAM" id="SSF103456">
    <property type="entry name" value="Preprotein translocase SecE subunit"/>
    <property type="match status" value="1"/>
</dbReference>
<dbReference type="GO" id="GO:0005886">
    <property type="term" value="C:plasma membrane"/>
    <property type="evidence" value="ECO:0007669"/>
    <property type="project" value="UniProtKB-SubCell"/>
</dbReference>
<organism evidence="9 10">
    <name type="scientific">Caldisphaera lagunensis (strain DSM 15908 / JCM 11604 / ANMR 0165 / IC-154)</name>
    <dbReference type="NCBI Taxonomy" id="1056495"/>
    <lineage>
        <taxon>Archaea</taxon>
        <taxon>Thermoproteota</taxon>
        <taxon>Thermoprotei</taxon>
        <taxon>Acidilobales</taxon>
        <taxon>Caldisphaeraceae</taxon>
        <taxon>Caldisphaera</taxon>
    </lineage>
</organism>
<dbReference type="InParanoid" id="L0AB53"/>
<keyword evidence="10" id="KW-1185">Reference proteome</keyword>
<gene>
    <name evidence="8" type="primary">secE</name>
    <name evidence="9" type="ordered locus">Calag_0516</name>
</gene>
<sequence>MAALEKIKEYLSAWKRIILLSRRPDEEEFNLLTRLSLLGFVIVGAIGYIIHLIYVLLIA</sequence>
<protein>
    <recommendedName>
        <fullName evidence="8">Protein translocase subunit SecE</fullName>
    </recommendedName>
    <alternativeName>
        <fullName evidence="8">Protein transport protein Sec61 gamma subunit homolog</fullName>
    </alternativeName>
</protein>
<dbReference type="AlphaFoldDB" id="L0AB53"/>
<keyword evidence="4 8" id="KW-1133">Transmembrane helix</keyword>
<keyword evidence="1 8" id="KW-0813">Transport</keyword>
<accession>L0AB53</accession>
<dbReference type="KEGG" id="clg:Calag_0516"/>
<comment type="subcellular location">
    <subcellularLocation>
        <location evidence="8">Cell membrane</location>
        <topology evidence="8">Single-pass membrane protein</topology>
    </subcellularLocation>
    <subcellularLocation>
        <location evidence="7">Endomembrane system</location>
        <topology evidence="7">Single-pass membrane protein</topology>
    </subcellularLocation>
</comment>
<dbReference type="InterPro" id="IPR023391">
    <property type="entry name" value="Prot_translocase_SecE_dom_sf"/>
</dbReference>
<dbReference type="HAMAP" id="MF_00422">
    <property type="entry name" value="SecE"/>
    <property type="match status" value="1"/>
</dbReference>
<keyword evidence="8" id="KW-1003">Cell membrane</keyword>
<dbReference type="GeneID" id="14211776"/>
<evidence type="ECO:0000256" key="4">
    <source>
        <dbReference type="ARBA" id="ARBA00022989"/>
    </source>
</evidence>
<dbReference type="InterPro" id="IPR008158">
    <property type="entry name" value="Translocase_Sec61-g"/>
</dbReference>
<dbReference type="HOGENOM" id="CLU_191921_1_0_2"/>
<evidence type="ECO:0000313" key="10">
    <source>
        <dbReference type="Proteomes" id="UP000010469"/>
    </source>
</evidence>
<evidence type="ECO:0000256" key="2">
    <source>
        <dbReference type="ARBA" id="ARBA00022692"/>
    </source>
</evidence>
<evidence type="ECO:0000256" key="6">
    <source>
        <dbReference type="ARBA" id="ARBA00023136"/>
    </source>
</evidence>
<dbReference type="NCBIfam" id="TIGR00327">
    <property type="entry name" value="secE_euk_arch"/>
    <property type="match status" value="1"/>
</dbReference>
<comment type="subunit">
    <text evidence="8">Component of the Sec protein translocase complex. Heterotrimer consisting of SecY (alpha), SecG (beta) and SecE (gamma) subunits. The heterotrimers can form oligomers, although 1 heterotrimer is thought to be able to translocate proteins. Interacts with the ribosome. May interact with SecDF, and other proteins may be involved.</text>
</comment>
<dbReference type="GO" id="GO:0008320">
    <property type="term" value="F:protein transmembrane transporter activity"/>
    <property type="evidence" value="ECO:0007669"/>
    <property type="project" value="UniProtKB-UniRule"/>
</dbReference>
<keyword evidence="2 8" id="KW-0812">Transmembrane</keyword>
<feature type="transmembrane region" description="Helical" evidence="8">
    <location>
        <begin position="35"/>
        <end position="57"/>
    </location>
</feature>
<dbReference type="GO" id="GO:0009306">
    <property type="term" value="P:protein secretion"/>
    <property type="evidence" value="ECO:0007669"/>
    <property type="project" value="UniProtKB-UniRule"/>
</dbReference>
<comment type="function">
    <text evidence="8">Essential subunit of the Sec protein translocation channel SecYEG. Clamps together the 2 halves of SecY. May contact the channel plug during translocation.</text>
</comment>
<evidence type="ECO:0000256" key="3">
    <source>
        <dbReference type="ARBA" id="ARBA00022927"/>
    </source>
</evidence>